<evidence type="ECO:0000313" key="3">
    <source>
        <dbReference type="Proteomes" id="UP000828390"/>
    </source>
</evidence>
<dbReference type="InterPro" id="IPR021109">
    <property type="entry name" value="Peptidase_aspartic_dom_sf"/>
</dbReference>
<dbReference type="AlphaFoldDB" id="A0A9D4BJF4"/>
<reference evidence="2" key="1">
    <citation type="journal article" date="2019" name="bioRxiv">
        <title>The Genome of the Zebra Mussel, Dreissena polymorpha: A Resource for Invasive Species Research.</title>
        <authorList>
            <person name="McCartney M.A."/>
            <person name="Auch B."/>
            <person name="Kono T."/>
            <person name="Mallez S."/>
            <person name="Zhang Y."/>
            <person name="Obille A."/>
            <person name="Becker A."/>
            <person name="Abrahante J.E."/>
            <person name="Garbe J."/>
            <person name="Badalamenti J.P."/>
            <person name="Herman A."/>
            <person name="Mangelson H."/>
            <person name="Liachko I."/>
            <person name="Sullivan S."/>
            <person name="Sone E.D."/>
            <person name="Koren S."/>
            <person name="Silverstein K.A.T."/>
            <person name="Beckman K.B."/>
            <person name="Gohl D.M."/>
        </authorList>
    </citation>
    <scope>NUCLEOTIDE SEQUENCE</scope>
    <source>
        <strain evidence="2">Duluth1</strain>
        <tissue evidence="2">Whole animal</tissue>
    </source>
</reference>
<gene>
    <name evidence="2" type="ORF">DPMN_083060</name>
</gene>
<evidence type="ECO:0000256" key="1">
    <source>
        <dbReference type="SAM" id="MobiDB-lite"/>
    </source>
</evidence>
<name>A0A9D4BJF4_DREPO</name>
<evidence type="ECO:0008006" key="4">
    <source>
        <dbReference type="Google" id="ProtNLM"/>
    </source>
</evidence>
<evidence type="ECO:0000313" key="2">
    <source>
        <dbReference type="EMBL" id="KAH3695603.1"/>
    </source>
</evidence>
<sequence length="256" mass="28869">MVTDDNPTESDRSEVRPEEDNDQVVVLQLSLNSMFRIPLKLQSVETNAVIDTAAEVIIISDRMCHRLPEPPRVIKKLRLNTAGRQSDFEENVYVATIQNDMLLGLDSMRKYKMLVNIPEEHVRMGTLSIPMLKQPMHEEIASVTVCRTTVIPPSTFKNVECELNKDLTAFVVEQCGGGNVAIPPTLYSHENKPKVCVMNMTVEPVENSVPQVAHLRSGYKTWDPGKKWFGAAVGIHPKKVQFFPQSKFEELRNLLG</sequence>
<feature type="region of interest" description="Disordered" evidence="1">
    <location>
        <begin position="1"/>
        <end position="21"/>
    </location>
</feature>
<proteinExistence type="predicted"/>
<accession>A0A9D4BJF4</accession>
<dbReference type="Proteomes" id="UP000828390">
    <property type="component" value="Unassembled WGS sequence"/>
</dbReference>
<dbReference type="EMBL" id="JAIWYP010000016">
    <property type="protein sequence ID" value="KAH3695603.1"/>
    <property type="molecule type" value="Genomic_DNA"/>
</dbReference>
<organism evidence="2 3">
    <name type="scientific">Dreissena polymorpha</name>
    <name type="common">Zebra mussel</name>
    <name type="synonym">Mytilus polymorpha</name>
    <dbReference type="NCBI Taxonomy" id="45954"/>
    <lineage>
        <taxon>Eukaryota</taxon>
        <taxon>Metazoa</taxon>
        <taxon>Spiralia</taxon>
        <taxon>Lophotrochozoa</taxon>
        <taxon>Mollusca</taxon>
        <taxon>Bivalvia</taxon>
        <taxon>Autobranchia</taxon>
        <taxon>Heteroconchia</taxon>
        <taxon>Euheterodonta</taxon>
        <taxon>Imparidentia</taxon>
        <taxon>Neoheterodontei</taxon>
        <taxon>Myida</taxon>
        <taxon>Dreissenoidea</taxon>
        <taxon>Dreissenidae</taxon>
        <taxon>Dreissena</taxon>
    </lineage>
</organism>
<feature type="compositionally biased region" description="Basic and acidic residues" evidence="1">
    <location>
        <begin position="9"/>
        <end position="18"/>
    </location>
</feature>
<protein>
    <recommendedName>
        <fullName evidence="4">Peptidase A2 domain-containing protein</fullName>
    </recommendedName>
</protein>
<comment type="caution">
    <text evidence="2">The sequence shown here is derived from an EMBL/GenBank/DDBJ whole genome shotgun (WGS) entry which is preliminary data.</text>
</comment>
<reference evidence="2" key="2">
    <citation type="submission" date="2020-11" db="EMBL/GenBank/DDBJ databases">
        <authorList>
            <person name="McCartney M.A."/>
            <person name="Auch B."/>
            <person name="Kono T."/>
            <person name="Mallez S."/>
            <person name="Becker A."/>
            <person name="Gohl D.M."/>
            <person name="Silverstein K.A.T."/>
            <person name="Koren S."/>
            <person name="Bechman K.B."/>
            <person name="Herman A."/>
            <person name="Abrahante J.E."/>
            <person name="Garbe J."/>
        </authorList>
    </citation>
    <scope>NUCLEOTIDE SEQUENCE</scope>
    <source>
        <strain evidence="2">Duluth1</strain>
        <tissue evidence="2">Whole animal</tissue>
    </source>
</reference>
<keyword evidence="3" id="KW-1185">Reference proteome</keyword>
<dbReference type="SUPFAM" id="SSF50630">
    <property type="entry name" value="Acid proteases"/>
    <property type="match status" value="1"/>
</dbReference>